<dbReference type="Pfam" id="PF13692">
    <property type="entry name" value="Glyco_trans_1_4"/>
    <property type="match status" value="1"/>
</dbReference>
<feature type="compositionally biased region" description="Basic residues" evidence="1">
    <location>
        <begin position="845"/>
        <end position="854"/>
    </location>
</feature>
<dbReference type="Gene3D" id="3.90.550.10">
    <property type="entry name" value="Spore Coat Polysaccharide Biosynthesis Protein SpsA, Chain A"/>
    <property type="match status" value="1"/>
</dbReference>
<dbReference type="GeneID" id="14922233"/>
<feature type="compositionally biased region" description="Low complexity" evidence="1">
    <location>
        <begin position="813"/>
        <end position="840"/>
    </location>
</feature>
<feature type="compositionally biased region" description="Low complexity" evidence="1">
    <location>
        <begin position="1"/>
        <end position="12"/>
    </location>
</feature>
<dbReference type="RefSeq" id="XP_004345886.1">
    <property type="nucleotide sequence ID" value="XM_004345836.1"/>
</dbReference>
<dbReference type="EMBL" id="KB007904">
    <property type="protein sequence ID" value="ELR21342.1"/>
    <property type="molecule type" value="Genomic_DNA"/>
</dbReference>
<protein>
    <submittedName>
        <fullName evidence="2">Glycosyltransferase, group 1 domain containing protein</fullName>
    </submittedName>
</protein>
<evidence type="ECO:0000256" key="1">
    <source>
        <dbReference type="SAM" id="MobiDB-lite"/>
    </source>
</evidence>
<dbReference type="SUPFAM" id="SSF53756">
    <property type="entry name" value="UDP-Glycosyltransferase/glycogen phosphorylase"/>
    <property type="match status" value="1"/>
</dbReference>
<dbReference type="GO" id="GO:0016740">
    <property type="term" value="F:transferase activity"/>
    <property type="evidence" value="ECO:0007669"/>
    <property type="project" value="UniProtKB-KW"/>
</dbReference>
<dbReference type="Gene3D" id="3.40.50.2000">
    <property type="entry name" value="Glycogen Phosphorylase B"/>
    <property type="match status" value="1"/>
</dbReference>
<accession>L8H7W7</accession>
<dbReference type="VEuPathDB" id="AmoebaDB:ACA1_182550"/>
<organism evidence="2 3">
    <name type="scientific">Acanthamoeba castellanii (strain ATCC 30010 / Neff)</name>
    <dbReference type="NCBI Taxonomy" id="1257118"/>
    <lineage>
        <taxon>Eukaryota</taxon>
        <taxon>Amoebozoa</taxon>
        <taxon>Discosea</taxon>
        <taxon>Longamoebia</taxon>
        <taxon>Centramoebida</taxon>
        <taxon>Acanthamoebidae</taxon>
        <taxon>Acanthamoeba</taxon>
    </lineage>
</organism>
<dbReference type="Proteomes" id="UP000011083">
    <property type="component" value="Unassembled WGS sequence"/>
</dbReference>
<reference evidence="2 3" key="1">
    <citation type="journal article" date="2013" name="Genome Biol.">
        <title>Genome of Acanthamoeba castellanii highlights extensive lateral gene transfer and early evolution of tyrosine kinase signaling.</title>
        <authorList>
            <person name="Clarke M."/>
            <person name="Lohan A.J."/>
            <person name="Liu B."/>
            <person name="Lagkouvardos I."/>
            <person name="Roy S."/>
            <person name="Zafar N."/>
            <person name="Bertelli C."/>
            <person name="Schilde C."/>
            <person name="Kianianmomeni A."/>
            <person name="Burglin T.R."/>
            <person name="Frech C."/>
            <person name="Turcotte B."/>
            <person name="Kopec K.O."/>
            <person name="Synnott J.M."/>
            <person name="Choo C."/>
            <person name="Paponov I."/>
            <person name="Finkler A."/>
            <person name="Soon Heng Tan C."/>
            <person name="Hutchins A.P."/>
            <person name="Weinmeier T."/>
            <person name="Rattei T."/>
            <person name="Chu J.S."/>
            <person name="Gimenez G."/>
            <person name="Irimia M."/>
            <person name="Rigden D.J."/>
            <person name="Fitzpatrick D.A."/>
            <person name="Lorenzo-Morales J."/>
            <person name="Bateman A."/>
            <person name="Chiu C.H."/>
            <person name="Tang P."/>
            <person name="Hegemann P."/>
            <person name="Fromm H."/>
            <person name="Raoult D."/>
            <person name="Greub G."/>
            <person name="Miranda-Saavedra D."/>
            <person name="Chen N."/>
            <person name="Nash P."/>
            <person name="Ginger M.L."/>
            <person name="Horn M."/>
            <person name="Schaap P."/>
            <person name="Caler L."/>
            <person name="Loftus B."/>
        </authorList>
    </citation>
    <scope>NUCLEOTIDE SEQUENCE [LARGE SCALE GENOMIC DNA]</scope>
    <source>
        <strain evidence="2 3">Neff</strain>
    </source>
</reference>
<name>L8H7W7_ACACF</name>
<keyword evidence="3" id="KW-1185">Reference proteome</keyword>
<feature type="region of interest" description="Disordered" evidence="1">
    <location>
        <begin position="201"/>
        <end position="237"/>
    </location>
</feature>
<dbReference type="PANTHER" id="PTHR46656:SF3">
    <property type="entry name" value="PUTATIVE-RELATED"/>
    <property type="match status" value="1"/>
</dbReference>
<dbReference type="KEGG" id="acan:ACA1_182550"/>
<dbReference type="AlphaFoldDB" id="L8H7W7"/>
<dbReference type="PANTHER" id="PTHR46656">
    <property type="entry name" value="PUTATIVE-RELATED"/>
    <property type="match status" value="1"/>
</dbReference>
<evidence type="ECO:0000313" key="2">
    <source>
        <dbReference type="EMBL" id="ELR21342.1"/>
    </source>
</evidence>
<keyword evidence="2" id="KW-0808">Transferase</keyword>
<evidence type="ECO:0000313" key="3">
    <source>
        <dbReference type="Proteomes" id="UP000011083"/>
    </source>
</evidence>
<proteinExistence type="predicted"/>
<dbReference type="SUPFAM" id="SSF53448">
    <property type="entry name" value="Nucleotide-diphospho-sugar transferases"/>
    <property type="match status" value="1"/>
</dbReference>
<sequence length="854" mass="94064">MSASLRDAAAAGADEDPSYDPSYEQRASWELLVVQVGNGLGERERIFTALEVEWQQQQQQARVRLVEERGTNLSHAFNAAASHARGTHLLFFLETMEVPARSGFTFPPPPPPPGNAVDNVLDYLLSVIHQDHHGTVGVVGSKVVYGGEDVVHHAGIGWLNVRFPHEHFVWGDDADARGNVPFPYFRAQGLHTLNKRVNNVREGGEEATGEAMGSRTRRAAHRASGAEDSDDDSGGEQVRTVLERGVPLAKRRQEMEAVSVKGMFTSRRLFRSLGGFHAAKFGDQYFDVDYCLRVARAAAAATADDPSPAGDSHAASWPRVSSSARHLRVIYDPHAVFYHYDPHPYHEEALSPQSRDAIAFADKWEAHPTLRALVDRSKNGGLANTTVIWNMECGLGQVLGFTVEGINFVLGLNELVYVMVEPTAFDACYKDLQKAGLAASTLAVFRAANQRRADAPQEAGNTIYLVLHRDPGRYSSHLYDLRGVEPDYIIGRSMFETDTIPFPWIGSSAKALVVGGGWRLVDEIWVPSDFNTRTFAGAGIPARKLHQIGEALDASVFDPEAVRRPLPLANRAKFNFMTNGKWEQRKGWDVLLRAYYAEFAAKGANDVALHFVARMNDEAREQFRAFQHNISRELGVPVGELPRVEFATEIVPFPLMPALYKAADAFVLATHGEGWGLPLMEAMAMQIPTIATNWSGSTQFMKEGNSFGVEVEGLVPASTREHQWAQPSHAHLRRLMRLVYTAHQTASRIIIIIIVVIREPTSPERSQVAAVVAQARRDVLAHWGLGHVARSVVDRLREIKSSGKLAEAKRARTPASRYSAYSYSSGTSSSAASSLSSTTAETPGRKKIKIVNDL</sequence>
<feature type="region of interest" description="Disordered" evidence="1">
    <location>
        <begin position="812"/>
        <end position="854"/>
    </location>
</feature>
<gene>
    <name evidence="2" type="ORF">ACA1_182550</name>
</gene>
<dbReference type="OrthoDB" id="31121at2759"/>
<dbReference type="InterPro" id="IPR029044">
    <property type="entry name" value="Nucleotide-diphossugar_trans"/>
</dbReference>
<feature type="region of interest" description="Disordered" evidence="1">
    <location>
        <begin position="1"/>
        <end position="22"/>
    </location>
</feature>